<sequence length="681" mass="74488">MFIDELTPEEIKEQRCEESVEVFCESSGQLDWVKLAEPAELIDKEGQSSAKMLVMNQTPYVQRGWCVAEQEWSATRNSMSKPPTRPEDFERKAANGHLKFTHRSDLDLVLKLQKLVFLQKITNCTCYFYSDSVWDTHVSVFVGILPCFVSLRELRIAAVDLSKDFHEENLAIALANLPMLEELDLYCILTKQRGVFLAKALKNMKLRVLSLQHCSLDDTGYAALAESLETHPTLKFLLAGNNPSVRSYCFGGPGPEILRLTKHTMSANVTAKLAAALHCNSSLERVLLTDRFMGRSREELLGLFMDNRCSKISLISRLLSVLFCFLNWPEADPRELAKIAGGAVASPEVLPSQALEAEPRSAQSDEADQDTGPQELRTAAEASSDARPRPPPARPEAEEPRRVLPRPAAEECRRCGTSFLGEAAFCSNCGLRRPAPSPPDVPPQTHLWTPGADLCTSPSKERFSTPAVQPSTPSSRRSDASREDGISLRQIVGQQQQQLGLLQSQLQSVQQLLTHLVAKGSSPRLPDEPVIKADAAVHAAMDEVKAKVSVAHVQTSPRAMISTGLQASATMQDVAVNTVPPKPETRPKTEPTPSVPMPLPAMRDSADTAGGASPRCLPEALAPTIRGQLEPSWNPQMVGVPRILCPSDLSLFGSDDDCADGELSDGSIDLMSGDFTLEPVR</sequence>
<keyword evidence="2" id="KW-0433">Leucine-rich repeat</keyword>
<dbReference type="GO" id="GO:0005096">
    <property type="term" value="F:GTPase activator activity"/>
    <property type="evidence" value="ECO:0007669"/>
    <property type="project" value="UniProtKB-KW"/>
</dbReference>
<evidence type="ECO:0000256" key="3">
    <source>
        <dbReference type="ARBA" id="ARBA00022737"/>
    </source>
</evidence>
<dbReference type="GO" id="GO:0031267">
    <property type="term" value="F:small GTPase binding"/>
    <property type="evidence" value="ECO:0007669"/>
    <property type="project" value="TreeGrafter"/>
</dbReference>
<evidence type="ECO:0000256" key="1">
    <source>
        <dbReference type="ARBA" id="ARBA00022468"/>
    </source>
</evidence>
<feature type="region of interest" description="Disordered" evidence="4">
    <location>
        <begin position="355"/>
        <end position="408"/>
    </location>
</feature>
<feature type="compositionally biased region" description="Polar residues" evidence="4">
    <location>
        <begin position="466"/>
        <end position="475"/>
    </location>
</feature>
<feature type="compositionally biased region" description="Basic and acidic residues" evidence="4">
    <location>
        <begin position="395"/>
        <end position="408"/>
    </location>
</feature>
<keyword evidence="3" id="KW-0677">Repeat</keyword>
<dbReference type="OrthoDB" id="445132at2759"/>
<proteinExistence type="predicted"/>
<reference evidence="5 6" key="1">
    <citation type="submission" date="2016-02" db="EMBL/GenBank/DDBJ databases">
        <title>Genome analysis of coral dinoflagellate symbionts highlights evolutionary adaptations to a symbiotic lifestyle.</title>
        <authorList>
            <person name="Aranda M."/>
            <person name="Li Y."/>
            <person name="Liew Y.J."/>
            <person name="Baumgarten S."/>
            <person name="Simakov O."/>
            <person name="Wilson M."/>
            <person name="Piel J."/>
            <person name="Ashoor H."/>
            <person name="Bougouffa S."/>
            <person name="Bajic V.B."/>
            <person name="Ryu T."/>
            <person name="Ravasi T."/>
            <person name="Bayer T."/>
            <person name="Micklem G."/>
            <person name="Kim H."/>
            <person name="Bhak J."/>
            <person name="Lajeunesse T.C."/>
            <person name="Voolstra C.R."/>
        </authorList>
    </citation>
    <scope>NUCLEOTIDE SEQUENCE [LARGE SCALE GENOMIC DNA]</scope>
    <source>
        <strain evidence="5 6">CCMP2467</strain>
    </source>
</reference>
<evidence type="ECO:0000313" key="5">
    <source>
        <dbReference type="EMBL" id="OLP86060.1"/>
    </source>
</evidence>
<organism evidence="5 6">
    <name type="scientific">Symbiodinium microadriaticum</name>
    <name type="common">Dinoflagellate</name>
    <name type="synonym">Zooxanthella microadriatica</name>
    <dbReference type="NCBI Taxonomy" id="2951"/>
    <lineage>
        <taxon>Eukaryota</taxon>
        <taxon>Sar</taxon>
        <taxon>Alveolata</taxon>
        <taxon>Dinophyceae</taxon>
        <taxon>Suessiales</taxon>
        <taxon>Symbiodiniaceae</taxon>
        <taxon>Symbiodinium</taxon>
    </lineage>
</organism>
<dbReference type="Proteomes" id="UP000186817">
    <property type="component" value="Unassembled WGS sequence"/>
</dbReference>
<dbReference type="SUPFAM" id="SSF52047">
    <property type="entry name" value="RNI-like"/>
    <property type="match status" value="1"/>
</dbReference>
<keyword evidence="1" id="KW-0343">GTPase activation</keyword>
<dbReference type="PANTHER" id="PTHR24113">
    <property type="entry name" value="RAN GTPASE-ACTIVATING PROTEIN 1"/>
    <property type="match status" value="1"/>
</dbReference>
<feature type="region of interest" description="Disordered" evidence="4">
    <location>
        <begin position="578"/>
        <end position="599"/>
    </location>
</feature>
<dbReference type="PANTHER" id="PTHR24113:SF12">
    <property type="entry name" value="RAN GTPASE-ACTIVATING PROTEIN 1"/>
    <property type="match status" value="1"/>
</dbReference>
<accession>A0A1Q9CT24</accession>
<name>A0A1Q9CT24_SYMMI</name>
<keyword evidence="6" id="KW-1185">Reference proteome</keyword>
<evidence type="ECO:0000313" key="6">
    <source>
        <dbReference type="Proteomes" id="UP000186817"/>
    </source>
</evidence>
<protein>
    <submittedName>
        <fullName evidence="5">Uncharacterized protein</fullName>
    </submittedName>
</protein>
<dbReference type="GO" id="GO:0005829">
    <property type="term" value="C:cytosol"/>
    <property type="evidence" value="ECO:0007669"/>
    <property type="project" value="TreeGrafter"/>
</dbReference>
<feature type="region of interest" description="Disordered" evidence="4">
    <location>
        <begin position="436"/>
        <end position="483"/>
    </location>
</feature>
<dbReference type="Gene3D" id="3.80.10.10">
    <property type="entry name" value="Ribonuclease Inhibitor"/>
    <property type="match status" value="1"/>
</dbReference>
<dbReference type="InterPro" id="IPR027038">
    <property type="entry name" value="RanGap"/>
</dbReference>
<dbReference type="GO" id="GO:0048471">
    <property type="term" value="C:perinuclear region of cytoplasm"/>
    <property type="evidence" value="ECO:0007669"/>
    <property type="project" value="TreeGrafter"/>
</dbReference>
<gene>
    <name evidence="5" type="ORF">AK812_SmicGene32882</name>
</gene>
<dbReference type="GO" id="GO:0006913">
    <property type="term" value="P:nucleocytoplasmic transport"/>
    <property type="evidence" value="ECO:0007669"/>
    <property type="project" value="TreeGrafter"/>
</dbReference>
<dbReference type="AlphaFoldDB" id="A0A1Q9CT24"/>
<dbReference type="EMBL" id="LSRX01000938">
    <property type="protein sequence ID" value="OLP86060.1"/>
    <property type="molecule type" value="Genomic_DNA"/>
</dbReference>
<dbReference type="InterPro" id="IPR032675">
    <property type="entry name" value="LRR_dom_sf"/>
</dbReference>
<evidence type="ECO:0000256" key="4">
    <source>
        <dbReference type="SAM" id="MobiDB-lite"/>
    </source>
</evidence>
<dbReference type="GO" id="GO:0005634">
    <property type="term" value="C:nucleus"/>
    <property type="evidence" value="ECO:0007669"/>
    <property type="project" value="TreeGrafter"/>
</dbReference>
<comment type="caution">
    <text evidence="5">The sequence shown here is derived from an EMBL/GenBank/DDBJ whole genome shotgun (WGS) entry which is preliminary data.</text>
</comment>
<evidence type="ECO:0000256" key="2">
    <source>
        <dbReference type="ARBA" id="ARBA00022614"/>
    </source>
</evidence>